<dbReference type="GO" id="GO:0019379">
    <property type="term" value="P:sulfate assimilation, phosphoadenylyl sulfate reduction by phosphoadenylyl-sulfate reductase (thioredoxin)"/>
    <property type="evidence" value="ECO:0007669"/>
    <property type="project" value="UniProtKB-UniRule"/>
</dbReference>
<dbReference type="GO" id="GO:0051539">
    <property type="term" value="F:4 iron, 4 sulfur cluster binding"/>
    <property type="evidence" value="ECO:0007669"/>
    <property type="project" value="UniProtKB-UniRule"/>
</dbReference>
<name>A0A0C2A0I9_9BACT</name>
<dbReference type="NCBIfam" id="NF002537">
    <property type="entry name" value="PRK02090.1"/>
    <property type="match status" value="1"/>
</dbReference>
<comment type="caution">
    <text evidence="8">The sequence shown here is derived from an EMBL/GenBank/DDBJ whole genome shotgun (WGS) entry which is preliminary data.</text>
</comment>
<comment type="catalytic activity">
    <reaction evidence="6">
        <text>[thioredoxin]-disulfide + sulfite + AMP + 2 H(+) = adenosine 5'-phosphosulfate + [thioredoxin]-dithiol</text>
        <dbReference type="Rhea" id="RHEA:21976"/>
        <dbReference type="Rhea" id="RHEA-COMP:10698"/>
        <dbReference type="Rhea" id="RHEA-COMP:10700"/>
        <dbReference type="ChEBI" id="CHEBI:15378"/>
        <dbReference type="ChEBI" id="CHEBI:17359"/>
        <dbReference type="ChEBI" id="CHEBI:29950"/>
        <dbReference type="ChEBI" id="CHEBI:50058"/>
        <dbReference type="ChEBI" id="CHEBI:58243"/>
        <dbReference type="ChEBI" id="CHEBI:456215"/>
        <dbReference type="EC" id="1.8.4.10"/>
    </reaction>
</comment>
<dbReference type="PANTHER" id="PTHR46482">
    <property type="entry name" value="5'-ADENYLYLSULFATE REDUCTASE 3, CHLOROPLASTIC"/>
    <property type="match status" value="1"/>
</dbReference>
<sequence>MSDSPDSDSPDSPDSKVDVDTLARELAELSPRRILRRAFELFDLEDIAISFSGAEDVLLIELACDVLGDRKPRVFSLDTGRLHPQTYQFMAKVERHYGLRIEYCFPEAAPVEALVRTKGLFSFYEDGHQECCGIRKVAPLRRQLSGLRAWITGQRRDQSPRTRGAVPVFERDLAFAGRDEGSLYKFNPLVSMGSDELWDTIRAFEVPYNALHERGMVSIGCEPCTRAVLPGEHERAGRWWWEAATKKECGLHVPDVADMPDMPDGPDA</sequence>
<dbReference type="GO" id="GO:0043866">
    <property type="term" value="F:adenylyl-sulfate reductase (thioredoxin) activity"/>
    <property type="evidence" value="ECO:0007669"/>
    <property type="project" value="UniProtKB-EC"/>
</dbReference>
<feature type="domain" description="Phosphoadenosine phosphosulphate reductase" evidence="7">
    <location>
        <begin position="47"/>
        <end position="227"/>
    </location>
</feature>
<evidence type="ECO:0000256" key="1">
    <source>
        <dbReference type="ARBA" id="ARBA00009732"/>
    </source>
</evidence>
<comment type="cofactor">
    <cofactor evidence="6">
        <name>[4Fe-4S] cluster</name>
        <dbReference type="ChEBI" id="CHEBI:49883"/>
    </cofactor>
    <text evidence="6">Binds 1 [4Fe-4S] cluster per subunit.</text>
</comment>
<dbReference type="PIRSF" id="PIRSF000857">
    <property type="entry name" value="PAPS_reductase"/>
    <property type="match status" value="1"/>
</dbReference>
<dbReference type="GO" id="GO:0004604">
    <property type="term" value="F:phosphoadenylyl-sulfate reductase (thioredoxin) activity"/>
    <property type="evidence" value="ECO:0007669"/>
    <property type="project" value="UniProtKB-UniRule"/>
</dbReference>
<gene>
    <name evidence="6" type="primary">cysH</name>
    <name evidence="8" type="ORF">DB30_04060</name>
</gene>
<keyword evidence="6" id="KW-0963">Cytoplasm</keyword>
<accession>A0A0C2A0I9</accession>
<comment type="function">
    <text evidence="6">Catalyzes the formation of sulfite from adenosine 5'-phosphosulfate (APS) using thioredoxin as an electron donor.</text>
</comment>
<keyword evidence="5 6" id="KW-0411">Iron-sulfur</keyword>
<evidence type="ECO:0000313" key="8">
    <source>
        <dbReference type="EMBL" id="KIG16898.1"/>
    </source>
</evidence>
<organism evidence="8 9">
    <name type="scientific">Enhygromyxa salina</name>
    <dbReference type="NCBI Taxonomy" id="215803"/>
    <lineage>
        <taxon>Bacteria</taxon>
        <taxon>Pseudomonadati</taxon>
        <taxon>Myxococcota</taxon>
        <taxon>Polyangia</taxon>
        <taxon>Nannocystales</taxon>
        <taxon>Nannocystaceae</taxon>
        <taxon>Enhygromyxa</taxon>
    </lineage>
</organism>
<evidence type="ECO:0000313" key="9">
    <source>
        <dbReference type="Proteomes" id="UP000031599"/>
    </source>
</evidence>
<dbReference type="InterPro" id="IPR014729">
    <property type="entry name" value="Rossmann-like_a/b/a_fold"/>
</dbReference>
<evidence type="ECO:0000256" key="4">
    <source>
        <dbReference type="ARBA" id="ARBA00023004"/>
    </source>
</evidence>
<comment type="pathway">
    <text evidence="6">Sulfur metabolism; hydrogen sulfide biosynthesis; sulfite from sulfate.</text>
</comment>
<dbReference type="CDD" id="cd23945">
    <property type="entry name" value="PAPS_reductase"/>
    <property type="match status" value="1"/>
</dbReference>
<dbReference type="Pfam" id="PF01507">
    <property type="entry name" value="PAPS_reduct"/>
    <property type="match status" value="1"/>
</dbReference>
<keyword evidence="3 6" id="KW-0560">Oxidoreductase</keyword>
<dbReference type="RefSeq" id="WP_052548901.1">
    <property type="nucleotide sequence ID" value="NZ_JMCC02000031.1"/>
</dbReference>
<reference evidence="8 9" key="1">
    <citation type="submission" date="2014-12" db="EMBL/GenBank/DDBJ databases">
        <title>Genome assembly of Enhygromyxa salina DSM 15201.</title>
        <authorList>
            <person name="Sharma G."/>
            <person name="Subramanian S."/>
        </authorList>
    </citation>
    <scope>NUCLEOTIDE SEQUENCE [LARGE SCALE GENOMIC DNA]</scope>
    <source>
        <strain evidence="8 9">DSM 15201</strain>
    </source>
</reference>
<dbReference type="GO" id="GO:0070814">
    <property type="term" value="P:hydrogen sulfide biosynthetic process"/>
    <property type="evidence" value="ECO:0007669"/>
    <property type="project" value="UniProtKB-UniRule"/>
</dbReference>
<keyword evidence="4 6" id="KW-0408">Iron</keyword>
<dbReference type="GO" id="GO:0046872">
    <property type="term" value="F:metal ion binding"/>
    <property type="evidence" value="ECO:0007669"/>
    <property type="project" value="UniProtKB-KW"/>
</dbReference>
<dbReference type="AlphaFoldDB" id="A0A0C2A0I9"/>
<proteinExistence type="inferred from homology"/>
<protein>
    <recommendedName>
        <fullName evidence="6">Adenosine 5'-phosphosulfate reductase</fullName>
        <shortName evidence="6">APS reductase</shortName>
        <ecNumber evidence="6">1.8.4.10</ecNumber>
    </recommendedName>
    <alternativeName>
        <fullName evidence="6">5'-adenylylsulfate reductase</fullName>
    </alternativeName>
    <alternativeName>
        <fullName evidence="6">Thioredoxin-dependent 5'-adenylylsulfate reductase</fullName>
    </alternativeName>
</protein>
<feature type="binding site" evidence="6">
    <location>
        <position position="132"/>
    </location>
    <ligand>
        <name>[4Fe-4S] cluster</name>
        <dbReference type="ChEBI" id="CHEBI:49883"/>
    </ligand>
</feature>
<comment type="subcellular location">
    <subcellularLocation>
        <location evidence="6">Cytoplasm</location>
    </subcellularLocation>
</comment>
<feature type="binding site" evidence="6">
    <location>
        <position position="131"/>
    </location>
    <ligand>
        <name>[4Fe-4S] cluster</name>
        <dbReference type="ChEBI" id="CHEBI:49883"/>
    </ligand>
</feature>
<dbReference type="EC" id="1.8.4.10" evidence="6"/>
<dbReference type="SUPFAM" id="SSF52402">
    <property type="entry name" value="Adenine nucleotide alpha hydrolases-like"/>
    <property type="match status" value="1"/>
</dbReference>
<comment type="similarity">
    <text evidence="1 6">Belongs to the PAPS reductase family. CysH subfamily.</text>
</comment>
<dbReference type="PANTHER" id="PTHR46482:SF9">
    <property type="entry name" value="5'-ADENYLYLSULFATE REDUCTASE 1, CHLOROPLASTIC"/>
    <property type="match status" value="1"/>
</dbReference>
<feature type="binding site" evidence="6">
    <location>
        <position position="224"/>
    </location>
    <ligand>
        <name>[4Fe-4S] cluster</name>
        <dbReference type="ChEBI" id="CHEBI:49883"/>
    </ligand>
</feature>
<dbReference type="GO" id="GO:0005737">
    <property type="term" value="C:cytoplasm"/>
    <property type="evidence" value="ECO:0007669"/>
    <property type="project" value="UniProtKB-SubCell"/>
</dbReference>
<evidence type="ECO:0000256" key="2">
    <source>
        <dbReference type="ARBA" id="ARBA00022723"/>
    </source>
</evidence>
<feature type="binding site" evidence="6">
    <location>
        <position position="221"/>
    </location>
    <ligand>
        <name>[4Fe-4S] cluster</name>
        <dbReference type="ChEBI" id="CHEBI:49883"/>
    </ligand>
</feature>
<evidence type="ECO:0000256" key="5">
    <source>
        <dbReference type="ARBA" id="ARBA00023014"/>
    </source>
</evidence>
<dbReference type="Proteomes" id="UP000031599">
    <property type="component" value="Unassembled WGS sequence"/>
</dbReference>
<keyword evidence="2 6" id="KW-0479">Metal-binding</keyword>
<dbReference type="InterPro" id="IPR002500">
    <property type="entry name" value="PAPS_reduct_dom"/>
</dbReference>
<dbReference type="InterPro" id="IPR004511">
    <property type="entry name" value="PAPS/APS_Rdtase"/>
</dbReference>
<feature type="active site" description="Nucleophile; cysteine thiosulfonate intermediate" evidence="6">
    <location>
        <position position="249"/>
    </location>
</feature>
<dbReference type="EMBL" id="JMCC02000031">
    <property type="protein sequence ID" value="KIG16898.1"/>
    <property type="molecule type" value="Genomic_DNA"/>
</dbReference>
<evidence type="ECO:0000256" key="6">
    <source>
        <dbReference type="HAMAP-Rule" id="MF_00063"/>
    </source>
</evidence>
<dbReference type="HAMAP" id="MF_00063">
    <property type="entry name" value="CysH"/>
    <property type="match status" value="1"/>
</dbReference>
<dbReference type="Gene3D" id="3.40.50.620">
    <property type="entry name" value="HUPs"/>
    <property type="match status" value="1"/>
</dbReference>
<evidence type="ECO:0000256" key="3">
    <source>
        <dbReference type="ARBA" id="ARBA00023002"/>
    </source>
</evidence>
<evidence type="ECO:0000259" key="7">
    <source>
        <dbReference type="Pfam" id="PF01507"/>
    </source>
</evidence>